<organism evidence="3 4">
    <name type="scientific">Lepraria finkii</name>
    <dbReference type="NCBI Taxonomy" id="1340010"/>
    <lineage>
        <taxon>Eukaryota</taxon>
        <taxon>Fungi</taxon>
        <taxon>Dikarya</taxon>
        <taxon>Ascomycota</taxon>
        <taxon>Pezizomycotina</taxon>
        <taxon>Lecanoromycetes</taxon>
        <taxon>OSLEUM clade</taxon>
        <taxon>Lecanoromycetidae</taxon>
        <taxon>Lecanorales</taxon>
        <taxon>Lecanorineae</taxon>
        <taxon>Stereocaulaceae</taxon>
        <taxon>Lepraria</taxon>
    </lineage>
</organism>
<keyword evidence="2" id="KW-0472">Membrane</keyword>
<feature type="transmembrane region" description="Helical" evidence="2">
    <location>
        <begin position="523"/>
        <end position="546"/>
    </location>
</feature>
<dbReference type="Proteomes" id="UP001590951">
    <property type="component" value="Unassembled WGS sequence"/>
</dbReference>
<dbReference type="EMBL" id="JBHFEH010000003">
    <property type="protein sequence ID" value="KAL2058249.1"/>
    <property type="molecule type" value="Genomic_DNA"/>
</dbReference>
<evidence type="ECO:0000256" key="1">
    <source>
        <dbReference type="SAM" id="MobiDB-lite"/>
    </source>
</evidence>
<name>A0ABR4BNB6_9LECA</name>
<comment type="caution">
    <text evidence="3">The sequence shown here is derived from an EMBL/GenBank/DDBJ whole genome shotgun (WGS) entry which is preliminary data.</text>
</comment>
<evidence type="ECO:0000256" key="2">
    <source>
        <dbReference type="SAM" id="Phobius"/>
    </source>
</evidence>
<feature type="transmembrane region" description="Helical" evidence="2">
    <location>
        <begin position="184"/>
        <end position="205"/>
    </location>
</feature>
<gene>
    <name evidence="3" type="ORF">ABVK25_001867</name>
</gene>
<feature type="region of interest" description="Disordered" evidence="1">
    <location>
        <begin position="44"/>
        <end position="64"/>
    </location>
</feature>
<accession>A0ABR4BNB6</accession>
<protein>
    <submittedName>
        <fullName evidence="3">Uncharacterized protein</fullName>
    </submittedName>
</protein>
<keyword evidence="4" id="KW-1185">Reference proteome</keyword>
<feature type="compositionally biased region" description="Polar residues" evidence="1">
    <location>
        <begin position="1"/>
        <end position="12"/>
    </location>
</feature>
<feature type="transmembrane region" description="Helical" evidence="2">
    <location>
        <begin position="112"/>
        <end position="133"/>
    </location>
</feature>
<evidence type="ECO:0000313" key="3">
    <source>
        <dbReference type="EMBL" id="KAL2058249.1"/>
    </source>
</evidence>
<feature type="transmembrane region" description="Helical" evidence="2">
    <location>
        <begin position="80"/>
        <end position="100"/>
    </location>
</feature>
<keyword evidence="2" id="KW-1133">Transmembrane helix</keyword>
<keyword evidence="2" id="KW-0812">Transmembrane</keyword>
<evidence type="ECO:0000313" key="4">
    <source>
        <dbReference type="Proteomes" id="UP001590951"/>
    </source>
</evidence>
<sequence>MTPMSSHQQYSRVSPIDETFRCGSDRTLNNSRESIELKYVQDPGETAAPLDPLPKDSSPPPHSQVFNSNKQTWKLFFPQFFRWLGTVGFIALILVTLKVFENKGNFSHNSKYLFNTLITSLSLGLGLNFFEAFKDIAKVLRWRILADRRHSVREVDLILSMESLSKVVELAWVSRRKSVTVLTCLLWLFLNLIAQAAVAIITLTFSADSGTNWKGTYLQNGIVNATNLTCFDIINGCSKQPEIEQIRAHLYGELASGPKCRNYEDISEVLNSDENPLVWCKQTENQQEYTFRFSEFNPQDTSRVYPRITNRTITASSGQCYQYNIIPGSNRPALDLNGNKAAVTWAYSNGTVNGSVTIPTEMSAFDSTTYIYNGTQLPENETEFSCGPRCMWMFAFKALSTFPTDRGQPMALFKCPITVSPVSNVTEDTQIVSDGMAKLAASAIGLQGRFTNPPQLNGRKIWTQYQMYPWGATWEIHNHRIDEVGANMASFALGSLASMATRNPTFEAEGLVPILGYNLSIHWNYVIALCACIVGIHFVLFAAAVYTSRLVIIKDDTNLSTARLLKPLVEYLGPRATLLEGRELCKAIEKHIPRGLVYGPRKERELGRMALDLGEGVMLRRQLSTGRHPDGMYL</sequence>
<reference evidence="3 4" key="1">
    <citation type="submission" date="2024-09" db="EMBL/GenBank/DDBJ databases">
        <title>Rethinking Asexuality: The Enigmatic Case of Functional Sexual Genes in Lepraria (Stereocaulaceae).</title>
        <authorList>
            <person name="Doellman M."/>
            <person name="Sun Y."/>
            <person name="Barcenas-Pena A."/>
            <person name="Lumbsch H.T."/>
            <person name="Grewe F."/>
        </authorList>
    </citation>
    <scope>NUCLEOTIDE SEQUENCE [LARGE SCALE GENOMIC DNA]</scope>
    <source>
        <strain evidence="3 4">Grewe 0041</strain>
    </source>
</reference>
<proteinExistence type="predicted"/>
<feature type="region of interest" description="Disordered" evidence="1">
    <location>
        <begin position="1"/>
        <end position="28"/>
    </location>
</feature>